<evidence type="ECO:0000313" key="2">
    <source>
        <dbReference type="EMBL" id="MET3690841.1"/>
    </source>
</evidence>
<keyword evidence="3" id="KW-1185">Reference proteome</keyword>
<organism evidence="2 3">
    <name type="scientific">Methylobacterium goesingense</name>
    <dbReference type="NCBI Taxonomy" id="243690"/>
    <lineage>
        <taxon>Bacteria</taxon>
        <taxon>Pseudomonadati</taxon>
        <taxon>Pseudomonadota</taxon>
        <taxon>Alphaproteobacteria</taxon>
        <taxon>Hyphomicrobiales</taxon>
        <taxon>Methylobacteriaceae</taxon>
        <taxon>Methylobacterium</taxon>
    </lineage>
</organism>
<reference evidence="2 3" key="1">
    <citation type="submission" date="2024-06" db="EMBL/GenBank/DDBJ databases">
        <title>Genomic Encyclopedia of Type Strains, Phase IV (KMG-IV): sequencing the most valuable type-strain genomes for metagenomic binning, comparative biology and taxonomic classification.</title>
        <authorList>
            <person name="Goeker M."/>
        </authorList>
    </citation>
    <scope>NUCLEOTIDE SEQUENCE [LARGE SCALE GENOMIC DNA]</scope>
    <source>
        <strain evidence="2 3">DSM 21331</strain>
    </source>
</reference>
<protein>
    <submittedName>
        <fullName evidence="2">Uncharacterized protein</fullName>
    </submittedName>
</protein>
<dbReference type="RefSeq" id="WP_238275475.1">
    <property type="nucleotide sequence ID" value="NZ_BPQL01000007.1"/>
</dbReference>
<name>A0ABV2L233_9HYPH</name>
<proteinExistence type="predicted"/>
<dbReference type="Proteomes" id="UP001549145">
    <property type="component" value="Unassembled WGS sequence"/>
</dbReference>
<dbReference type="EMBL" id="JBEPMM010000001">
    <property type="protein sequence ID" value="MET3690841.1"/>
    <property type="molecule type" value="Genomic_DNA"/>
</dbReference>
<evidence type="ECO:0000256" key="1">
    <source>
        <dbReference type="SAM" id="MobiDB-lite"/>
    </source>
</evidence>
<evidence type="ECO:0000313" key="3">
    <source>
        <dbReference type="Proteomes" id="UP001549145"/>
    </source>
</evidence>
<sequence length="88" mass="9470">MPPNRPTRPIPSAFVLGPFAFGLFASSLLAVGPARAEFSLFGSAERTPANPFASNYASPPVRGSAERPRRVRRNAPAEAPRPPRDISR</sequence>
<accession>A0ABV2L233</accession>
<comment type="caution">
    <text evidence="2">The sequence shown here is derived from an EMBL/GenBank/DDBJ whole genome shotgun (WGS) entry which is preliminary data.</text>
</comment>
<feature type="region of interest" description="Disordered" evidence="1">
    <location>
        <begin position="46"/>
        <end position="88"/>
    </location>
</feature>
<gene>
    <name evidence="2" type="ORF">ABID43_000360</name>
</gene>